<name>X1S5E7_9ZZZZ</name>
<reference evidence="2" key="1">
    <citation type="journal article" date="2014" name="Front. Microbiol.">
        <title>High frequency of phylogenetically diverse reductive dehalogenase-homologous genes in deep subseafloor sedimentary metagenomes.</title>
        <authorList>
            <person name="Kawai M."/>
            <person name="Futagami T."/>
            <person name="Toyoda A."/>
            <person name="Takaki Y."/>
            <person name="Nishi S."/>
            <person name="Hori S."/>
            <person name="Arai W."/>
            <person name="Tsubouchi T."/>
            <person name="Morono Y."/>
            <person name="Uchiyama I."/>
            <person name="Ito T."/>
            <person name="Fujiyama A."/>
            <person name="Inagaki F."/>
            <person name="Takami H."/>
        </authorList>
    </citation>
    <scope>NUCLEOTIDE SEQUENCE</scope>
    <source>
        <strain evidence="2">Expedition CK06-06</strain>
    </source>
</reference>
<sequence>MQKKIKYSIKEILNEIKWTKDINKVQLWYIHRGAINDTRILSGKDIVRIERSSLDTITATIPYHRVFKIVYDGKIVFER</sequence>
<evidence type="ECO:0000313" key="2">
    <source>
        <dbReference type="EMBL" id="GAI88267.1"/>
    </source>
</evidence>
<evidence type="ECO:0000259" key="1">
    <source>
        <dbReference type="Pfam" id="PF04457"/>
    </source>
</evidence>
<dbReference type="AlphaFoldDB" id="X1S5E7"/>
<gene>
    <name evidence="2" type="ORF">S12H4_37738</name>
</gene>
<protein>
    <recommendedName>
        <fullName evidence="1">MJ1316 RNA cyclic group end recognition domain-containing protein</fullName>
    </recommendedName>
</protein>
<feature type="domain" description="MJ1316 RNA cyclic group end recognition" evidence="1">
    <location>
        <begin position="9"/>
        <end position="79"/>
    </location>
</feature>
<dbReference type="InterPro" id="IPR040459">
    <property type="entry name" value="MJ1316"/>
</dbReference>
<organism evidence="2">
    <name type="scientific">marine sediment metagenome</name>
    <dbReference type="NCBI Taxonomy" id="412755"/>
    <lineage>
        <taxon>unclassified sequences</taxon>
        <taxon>metagenomes</taxon>
        <taxon>ecological metagenomes</taxon>
    </lineage>
</organism>
<dbReference type="EMBL" id="BARW01022649">
    <property type="protein sequence ID" value="GAI88267.1"/>
    <property type="molecule type" value="Genomic_DNA"/>
</dbReference>
<proteinExistence type="predicted"/>
<dbReference type="Pfam" id="PF04457">
    <property type="entry name" value="MJ1316"/>
    <property type="match status" value="1"/>
</dbReference>
<comment type="caution">
    <text evidence="2">The sequence shown here is derived from an EMBL/GenBank/DDBJ whole genome shotgun (WGS) entry which is preliminary data.</text>
</comment>
<accession>X1S5E7</accession>